<gene>
    <name evidence="2" type="ORF">BN860_04016g</name>
</gene>
<dbReference type="EMBL" id="HG316460">
    <property type="protein sequence ID" value="CDF90566.1"/>
    <property type="molecule type" value="Genomic_DNA"/>
</dbReference>
<dbReference type="InterPro" id="IPR050410">
    <property type="entry name" value="CCR4/nocturin_mRNA_transcr"/>
</dbReference>
<dbReference type="PANTHER" id="PTHR12121:SF11">
    <property type="entry name" value="RNA EXONUCLEASE NGL1"/>
    <property type="match status" value="1"/>
</dbReference>
<organism evidence="2 3">
    <name type="scientific">Zygosaccharomyces bailii (strain CLIB 213 / ATCC 58445 / CBS 680 / BCRC 21525 / NBRC 1098 / NCYC 1416 / NRRL Y-2227)</name>
    <dbReference type="NCBI Taxonomy" id="1333698"/>
    <lineage>
        <taxon>Eukaryota</taxon>
        <taxon>Fungi</taxon>
        <taxon>Dikarya</taxon>
        <taxon>Ascomycota</taxon>
        <taxon>Saccharomycotina</taxon>
        <taxon>Saccharomycetes</taxon>
        <taxon>Saccharomycetales</taxon>
        <taxon>Saccharomycetaceae</taxon>
        <taxon>Zygosaccharomyces</taxon>
    </lineage>
</organism>
<dbReference type="Proteomes" id="UP000019375">
    <property type="component" value="Unassembled WGS sequence"/>
</dbReference>
<proteinExistence type="predicted"/>
<dbReference type="SUPFAM" id="SSF56219">
    <property type="entry name" value="DNase I-like"/>
    <property type="match status" value="1"/>
</dbReference>
<evidence type="ECO:0000259" key="1">
    <source>
        <dbReference type="Pfam" id="PF03372"/>
    </source>
</evidence>
<evidence type="ECO:0000313" key="3">
    <source>
        <dbReference type="Proteomes" id="UP000019375"/>
    </source>
</evidence>
<protein>
    <submittedName>
        <fullName evidence="2">ZYBA0S07-04016g1_1</fullName>
    </submittedName>
</protein>
<dbReference type="InterPro" id="IPR005135">
    <property type="entry name" value="Endo/exonuclease/phosphatase"/>
</dbReference>
<dbReference type="Pfam" id="PF03372">
    <property type="entry name" value="Exo_endo_phos"/>
    <property type="match status" value="1"/>
</dbReference>
<keyword evidence="3" id="KW-1185">Reference proteome</keyword>
<accession>A0A8J2TAI4</accession>
<name>A0A8J2TAI4_ZYGB2</name>
<sequence>MSLGRSFIPLRSIPQSMPTSIHGRITVMTYNMLSPYYLWPQVYTYVPEEYKKWTYRHKLLEKEILTLYRADIMCLQEMTSVDYQQYWRKVLREKFNYGSKYIAKPPPEYWERPLSDMDGVSVFYDLNKFDYISSTGIYLNDLFGTFDLREQDYLEHKMVQLTDGSGNPTKKMSLSNVLKGRNQVCMFVSLRHKETNTFLIVVNTHLYWKYDEVKLTQCMIIMRRLSKIIKNLLIGVEDSTYSKVKIIFAGDLNSDRDSLVIKFLKGDPIRHENLKLVNPMRPYLNRSLYDDIPDDVFVHTCFSGKLKGVFDYICYHCEDMAPSQVLGLSKDLKQHSEMGLPNAAHPSDHIPMVMEFQVR</sequence>
<dbReference type="Gene3D" id="3.60.10.10">
    <property type="entry name" value="Endonuclease/exonuclease/phosphatase"/>
    <property type="match status" value="1"/>
</dbReference>
<dbReference type="PANTHER" id="PTHR12121">
    <property type="entry name" value="CARBON CATABOLITE REPRESSOR PROTEIN 4"/>
    <property type="match status" value="1"/>
</dbReference>
<dbReference type="AlphaFoldDB" id="A0A8J2TAI4"/>
<dbReference type="GO" id="GO:0000175">
    <property type="term" value="F:3'-5'-RNA exonuclease activity"/>
    <property type="evidence" value="ECO:0007669"/>
    <property type="project" value="TreeGrafter"/>
</dbReference>
<dbReference type="InterPro" id="IPR036691">
    <property type="entry name" value="Endo/exonu/phosph_ase_sf"/>
</dbReference>
<reference evidence="3" key="1">
    <citation type="journal article" date="2013" name="Genome Announc.">
        <title>Genome sequence of the food spoilage yeast Zygosaccharomyces bailii CLIB 213(T).</title>
        <authorList>
            <person name="Galeote V."/>
            <person name="Bigey F."/>
            <person name="Devillers H."/>
            <person name="Neuveglise C."/>
            <person name="Dequin S."/>
        </authorList>
    </citation>
    <scope>NUCLEOTIDE SEQUENCE [LARGE SCALE GENOMIC DNA]</scope>
    <source>
        <strain evidence="3">CLIB 213 / ATCC 58445 / CBS 680 / CCRC 21525 / NBRC 1098 / NCYC 1416 / NRRL Y-2227</strain>
    </source>
</reference>
<feature type="domain" description="Endonuclease/exonuclease/phosphatase" evidence="1">
    <location>
        <begin position="28"/>
        <end position="315"/>
    </location>
</feature>
<dbReference type="OrthoDB" id="428734at2759"/>
<evidence type="ECO:0000313" key="2">
    <source>
        <dbReference type="EMBL" id="CDF90566.1"/>
    </source>
</evidence>